<dbReference type="GeneID" id="14893892"/>
<dbReference type="OMA" id="CCERVEM"/>
<dbReference type="KEGG" id="eiv:EIN_249290"/>
<dbReference type="Proteomes" id="UP000014680">
    <property type="component" value="Unassembled WGS sequence"/>
</dbReference>
<dbReference type="VEuPathDB" id="AmoebaDB:EIN_249290"/>
<gene>
    <name evidence="1" type="ORF">EIN_249290</name>
</gene>
<dbReference type="AlphaFoldDB" id="A0A0A1UE78"/>
<evidence type="ECO:0000313" key="1">
    <source>
        <dbReference type="EMBL" id="ELP94895.1"/>
    </source>
</evidence>
<dbReference type="RefSeq" id="XP_004261666.1">
    <property type="nucleotide sequence ID" value="XM_004261618.1"/>
</dbReference>
<dbReference type="EMBL" id="KB206169">
    <property type="protein sequence ID" value="ELP94895.1"/>
    <property type="molecule type" value="Genomic_DNA"/>
</dbReference>
<keyword evidence="2" id="KW-1185">Reference proteome</keyword>
<dbReference type="OrthoDB" id="10678551at2759"/>
<reference evidence="1 2" key="1">
    <citation type="submission" date="2012-10" db="EMBL/GenBank/DDBJ databases">
        <authorList>
            <person name="Zafar N."/>
            <person name="Inman J."/>
            <person name="Hall N."/>
            <person name="Lorenzi H."/>
            <person name="Caler E."/>
        </authorList>
    </citation>
    <scope>NUCLEOTIDE SEQUENCE [LARGE SCALE GENOMIC DNA]</scope>
    <source>
        <strain evidence="1 2">IP1</strain>
    </source>
</reference>
<protein>
    <submittedName>
        <fullName evidence="1">Uncharacterized protein</fullName>
    </submittedName>
</protein>
<proteinExistence type="predicted"/>
<sequence length="655" mass="76048">MQQPPRFEEVIEQIERKEPKVVVKGTFDDFIVFLRKNVERTNAQTLSSIFDLFLTSCSEKIKMKVKVSVSCLIKERSVVSLKMLQVIITSSLFYEKFDILDVLSELFDFQGNTLFNTFDVFNTSSDDLQCKVVQLRSDEIHQREYIVALGRLCYSIHLKGGLVLFITILINHFESHVLFPVSLELSPINVCAIFNTLVYVLLEYGETVSEKDLPEKYTKGVLLFPPKPLPFPETQKQNDAQQTEINSFKFYVKMLYFENGKVDTLLKRVLLFVHTYYITNLKLFVRRCSKLFMNVKLPHELQNEFLMDYSLYFLAFEIENLIRILFVLEKIKATEETTCFVNDALFIIKLMSQHVHEIPDVLVQKFFERSDVYITSLISSKEKYSLYGEELIQTLYHYIPSRVLEAKESTQFDMGKLLTQDVMRLFINSFETKSFAFVFNLLRFSYPTPFYFLTGSKRVFSVYIAIGIYIHPFITQNVDQIVLGLLQKSENGFEVCCERVEMSKKFIDHLVIGTQTVDFIYFILIQNPIKEDVIHHLQIILQSVLILLRSVNSNKFIVFPFKTKFLKILTLTCLQLLVLVRQSNSHFLFNQNDTALVKNFLSYISFTNDGAKCFALNIGSDVPPYLSGPTLEHHDCDIIVDGVQQLKDATDLFTL</sequence>
<accession>A0A0A1UE78</accession>
<name>A0A0A1UE78_ENTIV</name>
<evidence type="ECO:0000313" key="2">
    <source>
        <dbReference type="Proteomes" id="UP000014680"/>
    </source>
</evidence>
<organism evidence="1 2">
    <name type="scientific">Entamoeba invadens IP1</name>
    <dbReference type="NCBI Taxonomy" id="370355"/>
    <lineage>
        <taxon>Eukaryota</taxon>
        <taxon>Amoebozoa</taxon>
        <taxon>Evosea</taxon>
        <taxon>Archamoebae</taxon>
        <taxon>Mastigamoebida</taxon>
        <taxon>Entamoebidae</taxon>
        <taxon>Entamoeba</taxon>
    </lineage>
</organism>